<dbReference type="Pfam" id="PF11216">
    <property type="entry name" value="DUF3012"/>
    <property type="match status" value="2"/>
</dbReference>
<dbReference type="RefSeq" id="WP_021706323.1">
    <property type="nucleotide sequence ID" value="NZ_BATJ01000013.1"/>
</dbReference>
<feature type="signal peptide" evidence="1">
    <location>
        <begin position="1"/>
        <end position="18"/>
    </location>
</feature>
<protein>
    <recommendedName>
        <fullName evidence="4">DUF3012 domain-containing protein</fullName>
    </recommendedName>
</protein>
<evidence type="ECO:0000313" key="3">
    <source>
        <dbReference type="Proteomes" id="UP000016570"/>
    </source>
</evidence>
<evidence type="ECO:0000256" key="1">
    <source>
        <dbReference type="SAM" id="SignalP"/>
    </source>
</evidence>
<comment type="caution">
    <text evidence="2">The sequence shown here is derived from an EMBL/GenBank/DDBJ whole genome shotgun (WGS) entry which is preliminary data.</text>
</comment>
<evidence type="ECO:0008006" key="4">
    <source>
        <dbReference type="Google" id="ProtNLM"/>
    </source>
</evidence>
<dbReference type="PROSITE" id="PS51257">
    <property type="entry name" value="PROKAR_LIPOPROTEIN"/>
    <property type="match status" value="1"/>
</dbReference>
<dbReference type="InterPro" id="IPR021379">
    <property type="entry name" value="DUF3012"/>
</dbReference>
<dbReference type="eggNOG" id="ENOG5033DRY">
    <property type="taxonomic scope" value="Bacteria"/>
</dbReference>
<accession>U3A4V8</accession>
<dbReference type="Proteomes" id="UP000016570">
    <property type="component" value="Unassembled WGS sequence"/>
</dbReference>
<keyword evidence="1" id="KW-0732">Signal</keyword>
<proteinExistence type="predicted"/>
<dbReference type="STRING" id="1219065.VPR01S_13_00160"/>
<organism evidence="2 3">
    <name type="scientific">Vibrio proteolyticus NBRC 13287</name>
    <dbReference type="NCBI Taxonomy" id="1219065"/>
    <lineage>
        <taxon>Bacteria</taxon>
        <taxon>Pseudomonadati</taxon>
        <taxon>Pseudomonadota</taxon>
        <taxon>Gammaproteobacteria</taxon>
        <taxon>Vibrionales</taxon>
        <taxon>Vibrionaceae</taxon>
        <taxon>Vibrio</taxon>
    </lineage>
</organism>
<sequence length="87" mass="9722">MKKLVVLLLTVGALSACSDEVGSKNWCSALRDKPKTEWTGQNAVDFAQYCVFQNEIGSQAWCEDMDRKPKGDWSANEATSYAKHCIF</sequence>
<feature type="chain" id="PRO_5004637598" description="DUF3012 domain-containing protein" evidence="1">
    <location>
        <begin position="19"/>
        <end position="87"/>
    </location>
</feature>
<reference evidence="2 3" key="1">
    <citation type="submission" date="2013-09" db="EMBL/GenBank/DDBJ databases">
        <title>Whole genome shotgun sequence of Vibrio proteolyticus NBRC 13287.</title>
        <authorList>
            <person name="Isaki S."/>
            <person name="Hosoyama A."/>
            <person name="Numata M."/>
            <person name="Hashimoto M."/>
            <person name="Hosoyama Y."/>
            <person name="Tsuchikane K."/>
            <person name="Noguchi M."/>
            <person name="Hirakata S."/>
            <person name="Ichikawa N."/>
            <person name="Ohji S."/>
            <person name="Yamazoe A."/>
            <person name="Fujita N."/>
        </authorList>
    </citation>
    <scope>NUCLEOTIDE SEQUENCE [LARGE SCALE GENOMIC DNA]</scope>
    <source>
        <strain evidence="2 3">NBRC 13287</strain>
    </source>
</reference>
<name>U3A4V8_VIBPR</name>
<keyword evidence="3" id="KW-1185">Reference proteome</keyword>
<gene>
    <name evidence="2" type="ORF">VPR01S_13_00160</name>
</gene>
<evidence type="ECO:0000313" key="2">
    <source>
        <dbReference type="EMBL" id="GAD68352.1"/>
    </source>
</evidence>
<dbReference type="EMBL" id="BATJ01000013">
    <property type="protein sequence ID" value="GAD68352.1"/>
    <property type="molecule type" value="Genomic_DNA"/>
</dbReference>
<dbReference type="AlphaFoldDB" id="U3A4V8"/>